<protein>
    <submittedName>
        <fullName evidence="1">Uncharacterized protein</fullName>
    </submittedName>
</protein>
<dbReference type="Gene3D" id="3.10.129.10">
    <property type="entry name" value="Hotdog Thioesterase"/>
    <property type="match status" value="1"/>
</dbReference>
<gene>
    <name evidence="1" type="ORF">MGWOODY_Clf963</name>
</gene>
<evidence type="ECO:0000313" key="1">
    <source>
        <dbReference type="EMBL" id="CUV03029.1"/>
    </source>
</evidence>
<proteinExistence type="predicted"/>
<organism evidence="1">
    <name type="scientific">hydrothermal vent metagenome</name>
    <dbReference type="NCBI Taxonomy" id="652676"/>
    <lineage>
        <taxon>unclassified sequences</taxon>
        <taxon>metagenomes</taxon>
        <taxon>ecological metagenomes</taxon>
    </lineage>
</organism>
<accession>A0A160VAD3</accession>
<name>A0A160VAD3_9ZZZZ</name>
<reference evidence="1" key="1">
    <citation type="submission" date="2015-10" db="EMBL/GenBank/DDBJ databases">
        <authorList>
            <person name="Gilbert D.G."/>
        </authorList>
    </citation>
    <scope>NUCLEOTIDE SEQUENCE</scope>
</reference>
<sequence>MPTLWAQTSEYGNISVGDDLPILVKFEFRPPVQEGAGTPQEDPVGPEKLAAFAKELLLKAFPPDNVNNDSTTIETESVIEFLPGDTVSVCGRVVDKSNEGGRLTVKCQLTVESQEGTLLANASAVVSF</sequence>
<dbReference type="AlphaFoldDB" id="A0A160VAD3"/>
<dbReference type="EMBL" id="FAXA01000346">
    <property type="protein sequence ID" value="CUV03029.1"/>
    <property type="molecule type" value="Genomic_DNA"/>
</dbReference>